<feature type="transmembrane region" description="Helical" evidence="1">
    <location>
        <begin position="7"/>
        <end position="26"/>
    </location>
</feature>
<gene>
    <name evidence="3" type="ORF">Cflav_PD0221</name>
</gene>
<proteinExistence type="predicted"/>
<dbReference type="AlphaFoldDB" id="B9XSP3"/>
<organism evidence="3 4">
    <name type="scientific">Pedosphaera parvula (strain Ellin514)</name>
    <dbReference type="NCBI Taxonomy" id="320771"/>
    <lineage>
        <taxon>Bacteria</taxon>
        <taxon>Pseudomonadati</taxon>
        <taxon>Verrucomicrobiota</taxon>
        <taxon>Pedosphaerae</taxon>
        <taxon>Pedosphaerales</taxon>
        <taxon>Pedosphaeraceae</taxon>
        <taxon>Pedosphaera</taxon>
    </lineage>
</organism>
<protein>
    <submittedName>
        <fullName evidence="3">Conserved hypothetical membrane protein</fullName>
    </submittedName>
</protein>
<keyword evidence="1" id="KW-0472">Membrane</keyword>
<comment type="caution">
    <text evidence="3">The sequence shown here is derived from an EMBL/GenBank/DDBJ whole genome shotgun (WGS) entry which is preliminary data.</text>
</comment>
<keyword evidence="4" id="KW-1185">Reference proteome</keyword>
<evidence type="ECO:0000313" key="3">
    <source>
        <dbReference type="EMBL" id="EEF57128.1"/>
    </source>
</evidence>
<feature type="transmembrane region" description="Helical" evidence="1">
    <location>
        <begin position="32"/>
        <end position="53"/>
    </location>
</feature>
<feature type="domain" description="DUF4126" evidence="2">
    <location>
        <begin position="2"/>
        <end position="133"/>
    </location>
</feature>
<dbReference type="InterPro" id="IPR025196">
    <property type="entry name" value="DUF4126"/>
</dbReference>
<evidence type="ECO:0000259" key="2">
    <source>
        <dbReference type="Pfam" id="PF13548"/>
    </source>
</evidence>
<reference evidence="3 4" key="1">
    <citation type="journal article" date="2011" name="J. Bacteriol.">
        <title>Genome sequence of 'Pedosphaera parvula' Ellin514, an aerobic Verrucomicrobial isolate from pasture soil.</title>
        <authorList>
            <person name="Kant R."/>
            <person name="van Passel M.W."/>
            <person name="Sangwan P."/>
            <person name="Palva A."/>
            <person name="Lucas S."/>
            <person name="Copeland A."/>
            <person name="Lapidus A."/>
            <person name="Glavina Del Rio T."/>
            <person name="Dalin E."/>
            <person name="Tice H."/>
            <person name="Bruce D."/>
            <person name="Goodwin L."/>
            <person name="Pitluck S."/>
            <person name="Chertkov O."/>
            <person name="Larimer F.W."/>
            <person name="Land M.L."/>
            <person name="Hauser L."/>
            <person name="Brettin T.S."/>
            <person name="Detter J.C."/>
            <person name="Han S."/>
            <person name="de Vos W.M."/>
            <person name="Janssen P.H."/>
            <person name="Smidt H."/>
        </authorList>
    </citation>
    <scope>NUCLEOTIDE SEQUENCE [LARGE SCALE GENOMIC DNA]</scope>
    <source>
        <strain evidence="3 4">Ellin514</strain>
    </source>
</reference>
<sequence length="151" mass="15754">MGSTSAVVAFSVAAGLEIFGYYIPWVDHLLDTIASPSAVIAGTIVSVALMSNVDPFYKWALALIAGGGMAGLMQGTTVVARGASTATTGGLGNPLVSTMELIGSVLLSVFTLVLPVLAVLVLAIVMLFAVRWAVRKWRKRQLKTTRVMATG</sequence>
<evidence type="ECO:0000256" key="1">
    <source>
        <dbReference type="SAM" id="Phobius"/>
    </source>
</evidence>
<dbReference type="Proteomes" id="UP000003688">
    <property type="component" value="Unassembled WGS sequence"/>
</dbReference>
<accession>B9XSP3</accession>
<dbReference type="STRING" id="320771.Cflav_PD0221"/>
<feature type="transmembrane region" description="Helical" evidence="1">
    <location>
        <begin position="60"/>
        <end position="81"/>
    </location>
</feature>
<evidence type="ECO:0000313" key="4">
    <source>
        <dbReference type="Proteomes" id="UP000003688"/>
    </source>
</evidence>
<dbReference type="Pfam" id="PF13548">
    <property type="entry name" value="DUF4126"/>
    <property type="match status" value="1"/>
</dbReference>
<keyword evidence="1" id="KW-0812">Transmembrane</keyword>
<keyword evidence="1" id="KW-1133">Transmembrane helix</keyword>
<feature type="transmembrane region" description="Helical" evidence="1">
    <location>
        <begin position="101"/>
        <end position="134"/>
    </location>
</feature>
<name>B9XSP3_PEDPL</name>
<dbReference type="EMBL" id="ABOX02000084">
    <property type="protein sequence ID" value="EEF57128.1"/>
    <property type="molecule type" value="Genomic_DNA"/>
</dbReference>